<organism evidence="7 8">
    <name type="scientific">Aspergillus sclerotioniger CBS 115572</name>
    <dbReference type="NCBI Taxonomy" id="1450535"/>
    <lineage>
        <taxon>Eukaryota</taxon>
        <taxon>Fungi</taxon>
        <taxon>Dikarya</taxon>
        <taxon>Ascomycota</taxon>
        <taxon>Pezizomycotina</taxon>
        <taxon>Eurotiomycetes</taxon>
        <taxon>Eurotiomycetidae</taxon>
        <taxon>Eurotiales</taxon>
        <taxon>Aspergillaceae</taxon>
        <taxon>Aspergillus</taxon>
        <taxon>Aspergillus subgen. Circumdati</taxon>
    </lineage>
</organism>
<evidence type="ECO:0000256" key="2">
    <source>
        <dbReference type="ARBA" id="ARBA00023125"/>
    </source>
</evidence>
<keyword evidence="3" id="KW-0804">Transcription</keyword>
<proteinExistence type="predicted"/>
<dbReference type="GO" id="GO:0001080">
    <property type="term" value="P:nitrogen catabolite activation of transcription from RNA polymerase II promoter"/>
    <property type="evidence" value="ECO:0007669"/>
    <property type="project" value="TreeGrafter"/>
</dbReference>
<dbReference type="Pfam" id="PF00172">
    <property type="entry name" value="Zn_clus"/>
    <property type="match status" value="1"/>
</dbReference>
<evidence type="ECO:0000256" key="1">
    <source>
        <dbReference type="ARBA" id="ARBA00023015"/>
    </source>
</evidence>
<protein>
    <recommendedName>
        <fullName evidence="6">Zn(2)-C6 fungal-type domain-containing protein</fullName>
    </recommendedName>
</protein>
<dbReference type="PANTHER" id="PTHR31668">
    <property type="entry name" value="GLUCOSE TRANSPORT TRANSCRIPTION REGULATOR RGT1-RELATED-RELATED"/>
    <property type="match status" value="1"/>
</dbReference>
<feature type="region of interest" description="Disordered" evidence="5">
    <location>
        <begin position="295"/>
        <end position="353"/>
    </location>
</feature>
<keyword evidence="2" id="KW-0238">DNA-binding</keyword>
<dbReference type="AlphaFoldDB" id="A0A317W5H1"/>
<comment type="caution">
    <text evidence="7">The sequence shown here is derived from an EMBL/GenBank/DDBJ whole genome shotgun (WGS) entry which is preliminary data.</text>
</comment>
<accession>A0A317W5H1</accession>
<evidence type="ECO:0000313" key="8">
    <source>
        <dbReference type="Proteomes" id="UP000246702"/>
    </source>
</evidence>
<dbReference type="PROSITE" id="PS00463">
    <property type="entry name" value="ZN2_CY6_FUNGAL_1"/>
    <property type="match status" value="1"/>
</dbReference>
<evidence type="ECO:0000256" key="5">
    <source>
        <dbReference type="SAM" id="MobiDB-lite"/>
    </source>
</evidence>
<dbReference type="GO" id="GO:0000981">
    <property type="term" value="F:DNA-binding transcription factor activity, RNA polymerase II-specific"/>
    <property type="evidence" value="ECO:0007669"/>
    <property type="project" value="InterPro"/>
</dbReference>
<sequence>MFCTLKYNETDDRSSLERTSPPFLKPKRNLGKVACRNCRSSKLKCTGEPEGCRRCEARKIPCSYSGTAQSRGRDTRSIPDKNKGLLAEGERHALDVSMDNLQKQTYDHQYPTVTLAELESLCSLDSWDTSDSFEATQGSTVGLDGVPILQNTMSGEPLLYMDSPNPFFATEWSMVGSSSPSVSPYSFDHNFTVPVGKDTPQPAVFVAGAKHDHSCFTPAVQIYEMIEVNLVWGPKRGHRDATGDILEHLKLALVACESLLECKQCTMRHEYVMLLISMCRKIAGTLESVYHRPHLASTPQRDSNYPRQGPSSADRIPLLRPSWTSGSAGSDTGLMETSGSDGSNTSSPWDQSPQAHGLKGWCLDADDQHVMLRSLLRARAARLDAFVTRLDKVVPEEGWPAHRGGTRELQERVKRILSL</sequence>
<dbReference type="CDD" id="cd00067">
    <property type="entry name" value="GAL4"/>
    <property type="match status" value="1"/>
</dbReference>
<keyword evidence="1" id="KW-0805">Transcription regulation</keyword>
<dbReference type="PROSITE" id="PS50048">
    <property type="entry name" value="ZN2_CY6_FUNGAL_2"/>
    <property type="match status" value="1"/>
</dbReference>
<feature type="domain" description="Zn(2)-C6 fungal-type" evidence="6">
    <location>
        <begin position="34"/>
        <end position="64"/>
    </location>
</feature>
<dbReference type="InterPro" id="IPR036864">
    <property type="entry name" value="Zn2-C6_fun-type_DNA-bd_sf"/>
</dbReference>
<dbReference type="GeneID" id="37117980"/>
<dbReference type="InterPro" id="IPR001138">
    <property type="entry name" value="Zn2Cys6_DnaBD"/>
</dbReference>
<dbReference type="PANTHER" id="PTHR31668:SF4">
    <property type="entry name" value="TRANSCRIPTIONAL ACTIVATOR PROTEIN DAL81"/>
    <property type="match status" value="1"/>
</dbReference>
<dbReference type="Gene3D" id="4.10.240.10">
    <property type="entry name" value="Zn(2)-C6 fungal-type DNA-binding domain"/>
    <property type="match status" value="1"/>
</dbReference>
<dbReference type="EMBL" id="MSFK01000021">
    <property type="protein sequence ID" value="PWY80851.1"/>
    <property type="molecule type" value="Genomic_DNA"/>
</dbReference>
<dbReference type="InterPro" id="IPR050797">
    <property type="entry name" value="Carb_Metab_Trans_Reg"/>
</dbReference>
<feature type="compositionally biased region" description="Polar residues" evidence="5">
    <location>
        <begin position="297"/>
        <end position="311"/>
    </location>
</feature>
<evidence type="ECO:0000259" key="6">
    <source>
        <dbReference type="PROSITE" id="PS50048"/>
    </source>
</evidence>
<dbReference type="GO" id="GO:0005634">
    <property type="term" value="C:nucleus"/>
    <property type="evidence" value="ECO:0007669"/>
    <property type="project" value="TreeGrafter"/>
</dbReference>
<dbReference type="SUPFAM" id="SSF57701">
    <property type="entry name" value="Zn2/Cys6 DNA-binding domain"/>
    <property type="match status" value="1"/>
</dbReference>
<reference evidence="7 8" key="1">
    <citation type="submission" date="2016-12" db="EMBL/GenBank/DDBJ databases">
        <title>The genomes of Aspergillus section Nigri reveals drivers in fungal speciation.</title>
        <authorList>
            <consortium name="DOE Joint Genome Institute"/>
            <person name="Vesth T.C."/>
            <person name="Nybo J."/>
            <person name="Theobald S."/>
            <person name="Brandl J."/>
            <person name="Frisvad J.C."/>
            <person name="Nielsen K.F."/>
            <person name="Lyhne E.K."/>
            <person name="Kogle M.E."/>
            <person name="Kuo A."/>
            <person name="Riley R."/>
            <person name="Clum A."/>
            <person name="Nolan M."/>
            <person name="Lipzen A."/>
            <person name="Salamov A."/>
            <person name="Henrissat B."/>
            <person name="Wiebenga A."/>
            <person name="De Vries R.P."/>
            <person name="Grigoriev I.V."/>
            <person name="Mortensen U.H."/>
            <person name="Andersen M.R."/>
            <person name="Baker S.E."/>
        </authorList>
    </citation>
    <scope>NUCLEOTIDE SEQUENCE [LARGE SCALE GENOMIC DNA]</scope>
    <source>
        <strain evidence="7 8">CBS 115572</strain>
    </source>
</reference>
<evidence type="ECO:0000256" key="4">
    <source>
        <dbReference type="ARBA" id="ARBA00023242"/>
    </source>
</evidence>
<gene>
    <name evidence="7" type="ORF">BO94DRAFT_587596</name>
</gene>
<dbReference type="GO" id="GO:0008270">
    <property type="term" value="F:zinc ion binding"/>
    <property type="evidence" value="ECO:0007669"/>
    <property type="project" value="InterPro"/>
</dbReference>
<evidence type="ECO:0000313" key="7">
    <source>
        <dbReference type="EMBL" id="PWY80851.1"/>
    </source>
</evidence>
<dbReference type="Proteomes" id="UP000246702">
    <property type="component" value="Unassembled WGS sequence"/>
</dbReference>
<keyword evidence="4" id="KW-0539">Nucleus</keyword>
<keyword evidence="8" id="KW-1185">Reference proteome</keyword>
<dbReference type="SMART" id="SM00066">
    <property type="entry name" value="GAL4"/>
    <property type="match status" value="1"/>
</dbReference>
<feature type="compositionally biased region" description="Polar residues" evidence="5">
    <location>
        <begin position="322"/>
        <end position="353"/>
    </location>
</feature>
<dbReference type="OrthoDB" id="4356994at2759"/>
<dbReference type="RefSeq" id="XP_025465453.1">
    <property type="nucleotide sequence ID" value="XM_025615837.1"/>
</dbReference>
<evidence type="ECO:0000256" key="3">
    <source>
        <dbReference type="ARBA" id="ARBA00023163"/>
    </source>
</evidence>
<name>A0A317W5H1_9EURO</name>
<dbReference type="STRING" id="1450535.A0A317W5H1"/>
<dbReference type="GO" id="GO:0003677">
    <property type="term" value="F:DNA binding"/>
    <property type="evidence" value="ECO:0007669"/>
    <property type="project" value="UniProtKB-KW"/>
</dbReference>